<dbReference type="AlphaFoldDB" id="A0ABD2PKV9"/>
<feature type="region of interest" description="Disordered" evidence="1">
    <location>
        <begin position="41"/>
        <end position="73"/>
    </location>
</feature>
<gene>
    <name evidence="3" type="ORF">Ciccas_013522</name>
</gene>
<evidence type="ECO:0000256" key="1">
    <source>
        <dbReference type="SAM" id="MobiDB-lite"/>
    </source>
</evidence>
<dbReference type="EMBL" id="JBJKFK010006151">
    <property type="protein sequence ID" value="KAL3307954.1"/>
    <property type="molecule type" value="Genomic_DNA"/>
</dbReference>
<comment type="caution">
    <text evidence="3">The sequence shown here is derived from an EMBL/GenBank/DDBJ whole genome shotgun (WGS) entry which is preliminary data.</text>
</comment>
<name>A0ABD2PKV9_9PLAT</name>
<dbReference type="Pfam" id="PF23578">
    <property type="entry name" value="DGKI"/>
    <property type="match status" value="1"/>
</dbReference>
<evidence type="ECO:0000313" key="4">
    <source>
        <dbReference type="Proteomes" id="UP001626550"/>
    </source>
</evidence>
<accession>A0ABD2PKV9</accession>
<proteinExistence type="predicted"/>
<dbReference type="Proteomes" id="UP001626550">
    <property type="component" value="Unassembled WGS sequence"/>
</dbReference>
<keyword evidence="4" id="KW-1185">Reference proteome</keyword>
<sequence>MIAVTAVERCFRIDQAIENKHLVSDICCHDQLFIIDGQEQSDLQPASSQPLASSTSDSALNQGKTTPTVNTVE</sequence>
<reference evidence="3 4" key="1">
    <citation type="submission" date="2024-11" db="EMBL/GenBank/DDBJ databases">
        <title>Adaptive evolution of stress response genes in parasites aligns with host niche diversity.</title>
        <authorList>
            <person name="Hahn C."/>
            <person name="Resl P."/>
        </authorList>
    </citation>
    <scope>NUCLEOTIDE SEQUENCE [LARGE SCALE GENOMIC DNA]</scope>
    <source>
        <strain evidence="3">EGGRZ-B1_66</strain>
        <tissue evidence="3">Body</tissue>
    </source>
</reference>
<dbReference type="InterPro" id="IPR056383">
    <property type="entry name" value="DGKI-like_dom"/>
</dbReference>
<evidence type="ECO:0000313" key="3">
    <source>
        <dbReference type="EMBL" id="KAL3307954.1"/>
    </source>
</evidence>
<protein>
    <recommendedName>
        <fullName evidence="2">Diacylglycerol kinase iota-like domain-containing protein</fullName>
    </recommendedName>
</protein>
<organism evidence="3 4">
    <name type="scientific">Cichlidogyrus casuarinus</name>
    <dbReference type="NCBI Taxonomy" id="1844966"/>
    <lineage>
        <taxon>Eukaryota</taxon>
        <taxon>Metazoa</taxon>
        <taxon>Spiralia</taxon>
        <taxon>Lophotrochozoa</taxon>
        <taxon>Platyhelminthes</taxon>
        <taxon>Monogenea</taxon>
        <taxon>Monopisthocotylea</taxon>
        <taxon>Dactylogyridea</taxon>
        <taxon>Ancyrocephalidae</taxon>
        <taxon>Cichlidogyrus</taxon>
    </lineage>
</organism>
<evidence type="ECO:0000259" key="2">
    <source>
        <dbReference type="Pfam" id="PF23578"/>
    </source>
</evidence>
<feature type="domain" description="Diacylglycerol kinase iota-like" evidence="2">
    <location>
        <begin position="4"/>
        <end position="36"/>
    </location>
</feature>